<dbReference type="InterPro" id="IPR012337">
    <property type="entry name" value="RNaseH-like_sf"/>
</dbReference>
<dbReference type="Proteomes" id="UP000027238">
    <property type="component" value="Unassembled WGS sequence"/>
</dbReference>
<dbReference type="GO" id="GO:0003676">
    <property type="term" value="F:nucleic acid binding"/>
    <property type="evidence" value="ECO:0007669"/>
    <property type="project" value="InterPro"/>
</dbReference>
<dbReference type="AlphaFoldDB" id="A0A066XNL2"/>
<evidence type="ECO:0000313" key="2">
    <source>
        <dbReference type="Proteomes" id="UP000027238"/>
    </source>
</evidence>
<sequence length="276" mass="31457">MPKDEEYRNTLIDCCRGVPKCAVVLLSLPATYNALCVQLRNGVANAVLFRKPQAQHYAEEYPGDDKQYWVDRKYNGNRNRYLRLKTDLPRENPRNRGNFTAKRCFVCKKPGCWSTKHTKEEQSTVDFEGAEDKYEPDDGDGPFDGDIFFTSTAFYGKDGINGQKLNSKAPGRFKFTLHDDHEFNNEIIVDVMYLDGNKPVLHVVDAATAFNAARFLRAVTAEHTWEALRMCWIDVYLGPPDWIVTDAGLNFHAAEFKRAARALSIDVKEIPIEAHN</sequence>
<keyword evidence="2" id="KW-1185">Reference proteome</keyword>
<dbReference type="EMBL" id="JMSE01000825">
    <property type="protein sequence ID" value="KDN67316.1"/>
    <property type="molecule type" value="Genomic_DNA"/>
</dbReference>
<comment type="caution">
    <text evidence="1">The sequence shown here is derived from an EMBL/GenBank/DDBJ whole genome shotgun (WGS) entry which is preliminary data.</text>
</comment>
<accession>A0A066XNL2</accession>
<name>A0A066XNL2_COLSU</name>
<dbReference type="eggNOG" id="KOG0017">
    <property type="taxonomic scope" value="Eukaryota"/>
</dbReference>
<proteinExistence type="predicted"/>
<dbReference type="OrthoDB" id="4753111at2759"/>
<reference evidence="2" key="1">
    <citation type="journal article" date="2014" name="Genome Announc.">
        <title>Draft genome sequence of Colletotrichum sublineola, a destructive pathogen of cultivated sorghum.</title>
        <authorList>
            <person name="Baroncelli R."/>
            <person name="Sanz-Martin J.M."/>
            <person name="Rech G.E."/>
            <person name="Sukno S.A."/>
            <person name="Thon M.R."/>
        </authorList>
    </citation>
    <scope>NUCLEOTIDE SEQUENCE [LARGE SCALE GENOMIC DNA]</scope>
    <source>
        <strain evidence="2">TX430BB</strain>
    </source>
</reference>
<protein>
    <recommendedName>
        <fullName evidence="3">Integrase catalytic domain-containing protein</fullName>
    </recommendedName>
</protein>
<dbReference type="STRING" id="1173701.A0A066XNL2"/>
<evidence type="ECO:0008006" key="3">
    <source>
        <dbReference type="Google" id="ProtNLM"/>
    </source>
</evidence>
<feature type="non-terminal residue" evidence="1">
    <location>
        <position position="276"/>
    </location>
</feature>
<evidence type="ECO:0000313" key="1">
    <source>
        <dbReference type="EMBL" id="KDN67316.1"/>
    </source>
</evidence>
<organism evidence="1 2">
    <name type="scientific">Colletotrichum sublineola</name>
    <name type="common">Sorghum anthracnose fungus</name>
    <dbReference type="NCBI Taxonomy" id="1173701"/>
    <lineage>
        <taxon>Eukaryota</taxon>
        <taxon>Fungi</taxon>
        <taxon>Dikarya</taxon>
        <taxon>Ascomycota</taxon>
        <taxon>Pezizomycotina</taxon>
        <taxon>Sordariomycetes</taxon>
        <taxon>Hypocreomycetidae</taxon>
        <taxon>Glomerellales</taxon>
        <taxon>Glomerellaceae</taxon>
        <taxon>Colletotrichum</taxon>
        <taxon>Colletotrichum graminicola species complex</taxon>
    </lineage>
</organism>
<dbReference type="Gene3D" id="3.30.420.10">
    <property type="entry name" value="Ribonuclease H-like superfamily/Ribonuclease H"/>
    <property type="match status" value="1"/>
</dbReference>
<gene>
    <name evidence="1" type="ORF">CSUB01_12660</name>
</gene>
<dbReference type="SUPFAM" id="SSF53098">
    <property type="entry name" value="Ribonuclease H-like"/>
    <property type="match status" value="1"/>
</dbReference>
<dbReference type="InterPro" id="IPR036397">
    <property type="entry name" value="RNaseH_sf"/>
</dbReference>
<dbReference type="HOGENOM" id="CLU_1008359_0_0_1"/>